<dbReference type="InterPro" id="IPR006261">
    <property type="entry name" value="dGTPase"/>
</dbReference>
<accession>A0A0J8J7B8</accession>
<protein>
    <submittedName>
        <fullName evidence="3">Deoxyguanosinetriphosphate triphosphohydrolase-like protein</fullName>
    </submittedName>
</protein>
<dbReference type="PATRIC" id="fig|1430899.3.peg.1156"/>
<evidence type="ECO:0000313" key="3">
    <source>
        <dbReference type="EMBL" id="KMT60196.1"/>
    </source>
</evidence>
<dbReference type="Gene3D" id="1.10.3410.10">
    <property type="entry name" value="putative deoxyguanosinetriphosphate triphosphohydrolase like domain"/>
    <property type="match status" value="1"/>
</dbReference>
<proteinExistence type="predicted"/>
<dbReference type="PANTHER" id="PTHR11373:SF32">
    <property type="entry name" value="DEOXYGUANOSINETRIPHOSPHATE TRIPHOSPHOHYDROLASE"/>
    <property type="match status" value="1"/>
</dbReference>
<dbReference type="PANTHER" id="PTHR11373">
    <property type="entry name" value="DEOXYNUCLEOSIDE TRIPHOSPHATE TRIPHOSPHOHYDROLASE"/>
    <property type="match status" value="1"/>
</dbReference>
<dbReference type="Pfam" id="PF01966">
    <property type="entry name" value="HD"/>
    <property type="match status" value="1"/>
</dbReference>
<dbReference type="OrthoDB" id="9803619at2"/>
<evidence type="ECO:0000313" key="4">
    <source>
        <dbReference type="Proteomes" id="UP000052258"/>
    </source>
</evidence>
<dbReference type="InterPro" id="IPR027432">
    <property type="entry name" value="dGTP_triphosphohydrolase_C"/>
</dbReference>
<dbReference type="RefSeq" id="WP_007476961.1">
    <property type="nucleotide sequence ID" value="NZ_KQ130613.1"/>
</dbReference>
<dbReference type="Gene3D" id="1.10.3550.10">
    <property type="entry name" value="eoxyguanosinetriphosphate triphosphohydrolase domain-like"/>
    <property type="match status" value="1"/>
</dbReference>
<dbReference type="EMBL" id="AZHO01000011">
    <property type="protein sequence ID" value="KMT60196.1"/>
    <property type="molecule type" value="Genomic_DNA"/>
</dbReference>
<dbReference type="AlphaFoldDB" id="A0A0J8J7B8"/>
<dbReference type="SUPFAM" id="SSF109604">
    <property type="entry name" value="HD-domain/PDEase-like"/>
    <property type="match status" value="1"/>
</dbReference>
<name>A0A0J8J7B8_9LIST</name>
<dbReference type="InterPro" id="IPR050135">
    <property type="entry name" value="dGTPase-like"/>
</dbReference>
<dbReference type="InterPro" id="IPR006674">
    <property type="entry name" value="HD_domain"/>
</dbReference>
<reference evidence="3 4" key="1">
    <citation type="journal article" date="2015" name="Genome Biol. Evol.">
        <title>Comparative Genomics of Listeria Sensu Lato: Genus-Wide Differences in Evolutionary Dynamics and the Progressive Gain of Complex, Potentially Pathogenicity-Related Traits through Lateral Gene Transfer.</title>
        <authorList>
            <person name="Chiara M."/>
            <person name="Caruso M."/>
            <person name="D'Erchia A.M."/>
            <person name="Manzari C."/>
            <person name="Fraccalvieri R."/>
            <person name="Goffredo E."/>
            <person name="Latorre L."/>
            <person name="Miccolupo A."/>
            <person name="Padalino I."/>
            <person name="Santagada G."/>
            <person name="Chiocco D."/>
            <person name="Pesole G."/>
            <person name="Horner D.S."/>
            <person name="Parisi A."/>
        </authorList>
    </citation>
    <scope>NUCLEOTIDE SEQUENCE [LARGE SCALE GENOMIC DNA]</scope>
    <source>
        <strain evidence="3 4">1991</strain>
    </source>
</reference>
<dbReference type="InterPro" id="IPR003607">
    <property type="entry name" value="HD/PDEase_dom"/>
</dbReference>
<organism evidence="3 4">
    <name type="scientific">Listeria fleischmannii 1991</name>
    <dbReference type="NCBI Taxonomy" id="1430899"/>
    <lineage>
        <taxon>Bacteria</taxon>
        <taxon>Bacillati</taxon>
        <taxon>Bacillota</taxon>
        <taxon>Bacilli</taxon>
        <taxon>Bacillales</taxon>
        <taxon>Listeriaceae</taxon>
        <taxon>Listeria</taxon>
    </lineage>
</organism>
<dbReference type="SMART" id="SM00471">
    <property type="entry name" value="HDc"/>
    <property type="match status" value="1"/>
</dbReference>
<dbReference type="PROSITE" id="PS51831">
    <property type="entry name" value="HD"/>
    <property type="match status" value="1"/>
</dbReference>
<keyword evidence="1 3" id="KW-0378">Hydrolase</keyword>
<dbReference type="Gene3D" id="1.10.3210.10">
    <property type="entry name" value="Hypothetical protein af1432"/>
    <property type="match status" value="1"/>
</dbReference>
<dbReference type="NCBIfam" id="NF002205">
    <property type="entry name" value="PRK01096.1"/>
    <property type="match status" value="1"/>
</dbReference>
<dbReference type="NCBIfam" id="TIGR01353">
    <property type="entry name" value="dGTP_triPase"/>
    <property type="match status" value="1"/>
</dbReference>
<keyword evidence="4" id="KW-1185">Reference proteome</keyword>
<dbReference type="GO" id="GO:0008832">
    <property type="term" value="F:dGTPase activity"/>
    <property type="evidence" value="ECO:0007669"/>
    <property type="project" value="TreeGrafter"/>
</dbReference>
<evidence type="ECO:0000259" key="2">
    <source>
        <dbReference type="PROSITE" id="PS51831"/>
    </source>
</evidence>
<dbReference type="Proteomes" id="UP000052258">
    <property type="component" value="Unassembled WGS sequence"/>
</dbReference>
<dbReference type="CDD" id="cd00077">
    <property type="entry name" value="HDc"/>
    <property type="match status" value="1"/>
</dbReference>
<evidence type="ECO:0000256" key="1">
    <source>
        <dbReference type="ARBA" id="ARBA00022801"/>
    </source>
</evidence>
<gene>
    <name evidence="3" type="ORF">X560_1122</name>
</gene>
<feature type="domain" description="HD" evidence="2">
    <location>
        <begin position="63"/>
        <end position="252"/>
    </location>
</feature>
<dbReference type="InterPro" id="IPR023293">
    <property type="entry name" value="dGTP_triP_hydro_central_sf"/>
</dbReference>
<dbReference type="GO" id="GO:0006203">
    <property type="term" value="P:dGTP catabolic process"/>
    <property type="evidence" value="ECO:0007669"/>
    <property type="project" value="TreeGrafter"/>
</dbReference>
<sequence length="465" mass="53207">MKWDELLNDKRRRESSVTRAKSTDVRSAFENDYQRIVMSASFRRLQDKTQIFPLEKSDFVRTRLTHSMEVSTIAKSMGNMVSHTILNEKLDDAFTREHAENMADILSCAGLLHDMGNPPFGHFGEESIREWFRENLATLTYNDEVLTNILNEQMKQDFYNFEGNAQVLRVVSKLHYLFDEYGLNLTHATLNSIIKYPVSSLKINKKQIRSKKLGYFYADEAIFHEVTEATGAGNSRHPLTFLLEVADDIAYLNADLEDGVKKGTITIQQILRGFEEVPEHNWVTAACFNELKKKADRYAGQEEGFIAQQWLASNVRGQLINRSLEKFYENYAAIMAGTFQDSLLDVSEAFELVQVLQNLSATYIYTNQGVVESEIAGNKIITSLLDSYIPAVLYYDSAMPEKVTAKDKRLLSLISDNYIGCYRKNATNQDETTKLYLRLLLITDFICGMTDSYAKDLYQELNGLR</sequence>
<comment type="caution">
    <text evidence="3">The sequence shown here is derived from an EMBL/GenBank/DDBJ whole genome shotgun (WGS) entry which is preliminary data.</text>
</comment>